<dbReference type="InterPro" id="IPR016883">
    <property type="entry name" value="UCP028431"/>
</dbReference>
<dbReference type="Pfam" id="PF10091">
    <property type="entry name" value="Glycoamylase"/>
    <property type="match status" value="1"/>
</dbReference>
<dbReference type="PIRSF" id="PIRSF028431">
    <property type="entry name" value="UCP028431"/>
    <property type="match status" value="1"/>
</dbReference>
<dbReference type="RefSeq" id="WP_080724952.1">
    <property type="nucleotide sequence ID" value="NZ_HG938353.1"/>
</dbReference>
<keyword evidence="3" id="KW-1185">Reference proteome</keyword>
<dbReference type="Gene3D" id="1.50.10.140">
    <property type="match status" value="1"/>
</dbReference>
<feature type="domain" description="Glycoamylase-like" evidence="1">
    <location>
        <begin position="189"/>
        <end position="399"/>
    </location>
</feature>
<organism evidence="2 3">
    <name type="scientific">Neorhizobium galegae bv. orientalis str. HAMBI 540</name>
    <dbReference type="NCBI Taxonomy" id="1028800"/>
    <lineage>
        <taxon>Bacteria</taxon>
        <taxon>Pseudomonadati</taxon>
        <taxon>Pseudomonadota</taxon>
        <taxon>Alphaproteobacteria</taxon>
        <taxon>Hyphomicrobiales</taxon>
        <taxon>Rhizobiaceae</taxon>
        <taxon>Rhizobium/Agrobacterium group</taxon>
        <taxon>Neorhizobium</taxon>
    </lineage>
</organism>
<name>A0A068SSJ7_NEOGA</name>
<evidence type="ECO:0000313" key="2">
    <source>
        <dbReference type="EMBL" id="CDN49203.1"/>
    </source>
</evidence>
<dbReference type="EMBL" id="HG938353">
    <property type="protein sequence ID" value="CDN49203.1"/>
    <property type="molecule type" value="Genomic_DNA"/>
</dbReference>
<dbReference type="KEGG" id="ngg:RG540_CH30380"/>
<dbReference type="Proteomes" id="UP000028181">
    <property type="component" value="Chromosome I"/>
</dbReference>
<sequence>MNFSQLPPSPSLHDCLDKIQSQTFRFFWDGAHPESGLPFDKCFVSGAPSPGIVSVSGVGFGVLAIIVASERGWVTRSQALARISTIIDHLRHSPTFRGAFAHFIDGSTNDVIRFSGRDDGGDLVETTLLMQGLICAREYFAGGTAREEKMRADITRLFDEVEWNWFTRGKDEALYWHWSPNYEWAMNLPIRGWNEALSCYVLAAGSNTHPIKPESYHAGWARSGAMRNGETYLGTQLPLGEPYGGPLFISHYSFCALDPRGLSDRYCSDYQSQAVAHTRINHDYCLSVPDYANAGVWGLSASDGPQGYGAHSPTYDRGVIAPTAALSSFPFLPAEAESAMRAMLHYGDGKLLGAFGFVDAFAPKADWVAGTYLAIDQGPIIAMIENYRSGLLWRLFMNAPEVRRGLKRLGFTSTTHSIAAEIPSPGA</sequence>
<dbReference type="HOGENOM" id="CLU_023287_0_1_5"/>
<accession>A0A068SSJ7</accession>
<dbReference type="PATRIC" id="fig|1028800.3.peg.3080"/>
<dbReference type="eggNOG" id="COG5368">
    <property type="taxonomic scope" value="Bacteria"/>
</dbReference>
<dbReference type="AlphaFoldDB" id="A0A068SSJ7"/>
<dbReference type="InterPro" id="IPR019282">
    <property type="entry name" value="Glycoamylase-like_cons_dom"/>
</dbReference>
<proteinExistence type="predicted"/>
<dbReference type="OrthoDB" id="5937621at2"/>
<gene>
    <name evidence="2" type="ORF">RG540_CH30380</name>
</gene>
<evidence type="ECO:0000259" key="1">
    <source>
        <dbReference type="Pfam" id="PF10091"/>
    </source>
</evidence>
<reference evidence="3" key="1">
    <citation type="journal article" date="2014" name="BMC Genomics">
        <title>Genome sequencing of two Neorhizobium galegae strains reveals a noeT gene responsible for the unusual acetylation of the nodulation factors.</title>
        <authorList>
            <person name="Osterman J."/>
            <person name="Marsh J."/>
            <person name="Laine P.K."/>
            <person name="Zeng Z."/>
            <person name="Alatalo E."/>
            <person name="Sullivan J.T."/>
            <person name="Young J.P."/>
            <person name="Thomas-Oates J."/>
            <person name="Paulin L."/>
            <person name="Lindstrom K."/>
        </authorList>
    </citation>
    <scope>NUCLEOTIDE SEQUENCE [LARGE SCALE GENOMIC DNA]</scope>
    <source>
        <strain evidence="3">HAMBI 540</strain>
    </source>
</reference>
<evidence type="ECO:0000313" key="3">
    <source>
        <dbReference type="Proteomes" id="UP000028181"/>
    </source>
</evidence>
<protein>
    <submittedName>
        <fullName evidence="2">Fibronectin type III domain-containing protein</fullName>
    </submittedName>
</protein>
<dbReference type="GeneID" id="24257187"/>